<gene>
    <name evidence="2" type="ORF">POM88_040994</name>
</gene>
<feature type="coiled-coil region" evidence="1">
    <location>
        <begin position="5"/>
        <end position="36"/>
    </location>
</feature>
<dbReference type="AlphaFoldDB" id="A0AAD8MAY9"/>
<organism evidence="2 3">
    <name type="scientific">Heracleum sosnowskyi</name>
    <dbReference type="NCBI Taxonomy" id="360622"/>
    <lineage>
        <taxon>Eukaryota</taxon>
        <taxon>Viridiplantae</taxon>
        <taxon>Streptophyta</taxon>
        <taxon>Embryophyta</taxon>
        <taxon>Tracheophyta</taxon>
        <taxon>Spermatophyta</taxon>
        <taxon>Magnoliopsida</taxon>
        <taxon>eudicotyledons</taxon>
        <taxon>Gunneridae</taxon>
        <taxon>Pentapetalae</taxon>
        <taxon>asterids</taxon>
        <taxon>campanulids</taxon>
        <taxon>Apiales</taxon>
        <taxon>Apiaceae</taxon>
        <taxon>Apioideae</taxon>
        <taxon>apioid superclade</taxon>
        <taxon>Tordylieae</taxon>
        <taxon>Tordyliinae</taxon>
        <taxon>Heracleum</taxon>
    </lineage>
</organism>
<dbReference type="EMBL" id="JAUIZM010000009">
    <property type="protein sequence ID" value="KAK1365433.1"/>
    <property type="molecule type" value="Genomic_DNA"/>
</dbReference>
<reference evidence="2" key="2">
    <citation type="submission" date="2023-05" db="EMBL/GenBank/DDBJ databases">
        <authorList>
            <person name="Schelkunov M.I."/>
        </authorList>
    </citation>
    <scope>NUCLEOTIDE SEQUENCE</scope>
    <source>
        <strain evidence="2">Hsosn_3</strain>
        <tissue evidence="2">Leaf</tissue>
    </source>
</reference>
<evidence type="ECO:0000313" key="3">
    <source>
        <dbReference type="Proteomes" id="UP001237642"/>
    </source>
</evidence>
<evidence type="ECO:0000256" key="1">
    <source>
        <dbReference type="SAM" id="Coils"/>
    </source>
</evidence>
<dbReference type="Proteomes" id="UP001237642">
    <property type="component" value="Unassembled WGS sequence"/>
</dbReference>
<proteinExistence type="predicted"/>
<keyword evidence="3" id="KW-1185">Reference proteome</keyword>
<evidence type="ECO:0000313" key="2">
    <source>
        <dbReference type="EMBL" id="KAK1365433.1"/>
    </source>
</evidence>
<keyword evidence="1" id="KW-0175">Coiled coil</keyword>
<reference evidence="2" key="1">
    <citation type="submission" date="2023-02" db="EMBL/GenBank/DDBJ databases">
        <title>Genome of toxic invasive species Heracleum sosnowskyi carries increased number of genes despite the absence of recent whole-genome duplications.</title>
        <authorList>
            <person name="Schelkunov M."/>
            <person name="Shtratnikova V."/>
            <person name="Makarenko M."/>
            <person name="Klepikova A."/>
            <person name="Omelchenko D."/>
            <person name="Novikova G."/>
            <person name="Obukhova E."/>
            <person name="Bogdanov V."/>
            <person name="Penin A."/>
            <person name="Logacheva M."/>
        </authorList>
    </citation>
    <scope>NUCLEOTIDE SEQUENCE</scope>
    <source>
        <strain evidence="2">Hsosn_3</strain>
        <tissue evidence="2">Leaf</tissue>
    </source>
</reference>
<sequence length="130" mass="14733">MQKKLEQMTLAKEKTEEMLKEKEEALRLREEELETRGPSFALGYPLCASIQAIETNSIHDMRKMGTSPVASRVDLCKDSSNLMLLQVVFDLLNKNQDLSCGKESFLVVAQQYVDEHGTEALEKLISLRSL</sequence>
<name>A0AAD8MAY9_9APIA</name>
<protein>
    <submittedName>
        <fullName evidence="2">Uncharacterized protein</fullName>
    </submittedName>
</protein>
<comment type="caution">
    <text evidence="2">The sequence shown here is derived from an EMBL/GenBank/DDBJ whole genome shotgun (WGS) entry which is preliminary data.</text>
</comment>
<accession>A0AAD8MAY9</accession>